<evidence type="ECO:0000313" key="19">
    <source>
        <dbReference type="EMBL" id="KAK6176334.1"/>
    </source>
</evidence>
<dbReference type="GO" id="GO:0009117">
    <property type="term" value="P:nucleotide metabolic process"/>
    <property type="evidence" value="ECO:0007669"/>
    <property type="project" value="UniProtKB-KW"/>
</dbReference>
<dbReference type="InterPro" id="IPR054754">
    <property type="entry name" value="NudT16"/>
</dbReference>
<proteinExistence type="inferred from homology"/>
<dbReference type="InterPro" id="IPR000086">
    <property type="entry name" value="NUDIX_hydrolase_dom"/>
</dbReference>
<evidence type="ECO:0000259" key="18">
    <source>
        <dbReference type="PROSITE" id="PS51462"/>
    </source>
</evidence>
<sequence>MEIEKPTWGWLEPFEKFGQLGDKNSDYKKVLYGDSITKYSTCTHAAHGMIYALDNTKVWDLYESRAAILMQMRFDGVLGFPGGLVDAGENPAAALNREMIEEINIDTSKHYFDDKDHLVSYLHEEKNLVLHFYTKKVNLTEFRNIERRNLEAKEYGIETFGIIRPPLFTMGDNLRGFPAFLSNQFAGNSKEELLLALCATNIMTKDEIDIAVEAMKKHVQSLQ</sequence>
<keyword evidence="5" id="KW-0694">RNA-binding</keyword>
<dbReference type="Gene3D" id="3.90.79.10">
    <property type="entry name" value="Nucleoside Triphosphate Pyrophosphohydrolase"/>
    <property type="match status" value="1"/>
</dbReference>
<dbReference type="GO" id="GO:0006402">
    <property type="term" value="P:mRNA catabolic process"/>
    <property type="evidence" value="ECO:0007669"/>
    <property type="project" value="TreeGrafter"/>
</dbReference>
<dbReference type="InterPro" id="IPR020084">
    <property type="entry name" value="NUDIX_hydrolase_CS"/>
</dbReference>
<evidence type="ECO:0000256" key="13">
    <source>
        <dbReference type="ARBA" id="ARBA00042015"/>
    </source>
</evidence>
<keyword evidence="4" id="KW-0378">Hydrolase</keyword>
<comment type="catalytic activity">
    <reaction evidence="17">
        <text>dIDP + H2O = dIMP + phosphate + H(+)</text>
        <dbReference type="Rhea" id="RHEA:35211"/>
        <dbReference type="ChEBI" id="CHEBI:15377"/>
        <dbReference type="ChEBI" id="CHEBI:15378"/>
        <dbReference type="ChEBI" id="CHEBI:43474"/>
        <dbReference type="ChEBI" id="CHEBI:61194"/>
        <dbReference type="ChEBI" id="CHEBI:62286"/>
        <dbReference type="EC" id="3.6.1.64"/>
    </reaction>
    <physiologicalReaction direction="left-to-right" evidence="17">
        <dbReference type="Rhea" id="RHEA:35212"/>
    </physiologicalReaction>
</comment>
<evidence type="ECO:0000256" key="5">
    <source>
        <dbReference type="ARBA" id="ARBA00022884"/>
    </source>
</evidence>
<evidence type="ECO:0000256" key="14">
    <source>
        <dbReference type="ARBA" id="ARBA00043162"/>
    </source>
</evidence>
<comment type="catalytic activity">
    <reaction evidence="15">
        <text>a 5'-end (N(7)-methyl 5'-triphosphoguanosine)-ribonucleoside in mRNA + H2O = N(7)-methyl-GDP + a 5'-end phospho-ribonucleoside in mRNA + 2 H(+)</text>
        <dbReference type="Rhea" id="RHEA:67484"/>
        <dbReference type="Rhea" id="RHEA-COMP:15692"/>
        <dbReference type="Rhea" id="RHEA-COMP:17167"/>
        <dbReference type="ChEBI" id="CHEBI:15377"/>
        <dbReference type="ChEBI" id="CHEBI:15378"/>
        <dbReference type="ChEBI" id="CHEBI:63714"/>
        <dbReference type="ChEBI" id="CHEBI:138282"/>
        <dbReference type="ChEBI" id="CHEBI:156461"/>
        <dbReference type="EC" id="3.6.1.62"/>
    </reaction>
    <physiologicalReaction direction="left-to-right" evidence="15">
        <dbReference type="Rhea" id="RHEA:67485"/>
    </physiologicalReaction>
</comment>
<comment type="subcellular location">
    <subcellularLocation>
        <location evidence="2">Nucleus</location>
        <location evidence="2">Nucleolus</location>
    </subcellularLocation>
    <subcellularLocation>
        <location evidence="3">Nucleus</location>
        <location evidence="3">Nucleoplasm</location>
    </subcellularLocation>
</comment>
<reference evidence="19 20" key="1">
    <citation type="submission" date="2024-01" db="EMBL/GenBank/DDBJ databases">
        <title>The genome of the rayed Mediterranean limpet Patella caerulea (Linnaeus, 1758).</title>
        <authorList>
            <person name="Anh-Thu Weber A."/>
            <person name="Halstead-Nussloch G."/>
        </authorList>
    </citation>
    <scope>NUCLEOTIDE SEQUENCE [LARGE SCALE GENOMIC DNA]</scope>
    <source>
        <strain evidence="19">AATW-2023a</strain>
        <tissue evidence="19">Whole specimen</tissue>
    </source>
</reference>
<dbReference type="SUPFAM" id="SSF55811">
    <property type="entry name" value="Nudix"/>
    <property type="match status" value="1"/>
</dbReference>
<keyword evidence="20" id="KW-1185">Reference proteome</keyword>
<keyword evidence="7" id="KW-0539">Nucleus</keyword>
<dbReference type="AlphaFoldDB" id="A0AAN8JHB0"/>
<evidence type="ECO:0000256" key="15">
    <source>
        <dbReference type="ARBA" id="ARBA00047661"/>
    </source>
</evidence>
<organism evidence="19 20">
    <name type="scientific">Patella caerulea</name>
    <name type="common">Rayed Mediterranean limpet</name>
    <dbReference type="NCBI Taxonomy" id="87958"/>
    <lineage>
        <taxon>Eukaryota</taxon>
        <taxon>Metazoa</taxon>
        <taxon>Spiralia</taxon>
        <taxon>Lophotrochozoa</taxon>
        <taxon>Mollusca</taxon>
        <taxon>Gastropoda</taxon>
        <taxon>Patellogastropoda</taxon>
        <taxon>Patelloidea</taxon>
        <taxon>Patellidae</taxon>
        <taxon>Patella</taxon>
    </lineage>
</organism>
<dbReference type="PROSITE" id="PS51462">
    <property type="entry name" value="NUDIX"/>
    <property type="match status" value="1"/>
</dbReference>
<dbReference type="GO" id="GO:0030515">
    <property type="term" value="F:snoRNA binding"/>
    <property type="evidence" value="ECO:0007669"/>
    <property type="project" value="TreeGrafter"/>
</dbReference>
<dbReference type="GO" id="GO:0005730">
    <property type="term" value="C:nucleolus"/>
    <property type="evidence" value="ECO:0007669"/>
    <property type="project" value="UniProtKB-SubCell"/>
</dbReference>
<dbReference type="GO" id="GO:0005654">
    <property type="term" value="C:nucleoplasm"/>
    <property type="evidence" value="ECO:0007669"/>
    <property type="project" value="UniProtKB-SubCell"/>
</dbReference>
<comment type="cofactor">
    <cofactor evidence="1">
        <name>Co(2+)</name>
        <dbReference type="ChEBI" id="CHEBI:48828"/>
    </cofactor>
</comment>
<gene>
    <name evidence="19" type="ORF">SNE40_014637</name>
</gene>
<dbReference type="PANTHER" id="PTHR31699">
    <property type="entry name" value="NUDIX T16 FAMILY MEMBER"/>
    <property type="match status" value="1"/>
</dbReference>
<dbReference type="GO" id="GO:1990003">
    <property type="term" value="F:IDP phosphatase activity"/>
    <property type="evidence" value="ECO:0007669"/>
    <property type="project" value="UniProtKB-EC"/>
</dbReference>
<evidence type="ECO:0000256" key="1">
    <source>
        <dbReference type="ARBA" id="ARBA00001941"/>
    </source>
</evidence>
<protein>
    <recommendedName>
        <fullName evidence="10">U8 snoRNA-decapping enzyme</fullName>
        <ecNumber evidence="9">3.6.1.64</ecNumber>
    </recommendedName>
    <alternativeName>
        <fullName evidence="13">IDP phosphatase</fullName>
    </alternativeName>
    <alternativeName>
        <fullName evidence="11">Inosine diphosphate phosphatase</fullName>
    </alternativeName>
    <alternativeName>
        <fullName evidence="12">Nucleoside diphosphate-linked moiety X motif 16</fullName>
    </alternativeName>
    <alternativeName>
        <fullName evidence="14">m7GpppN-mRNA hydrolase</fullName>
    </alternativeName>
</protein>
<dbReference type="InterPro" id="IPR015797">
    <property type="entry name" value="NUDIX_hydrolase-like_dom_sf"/>
</dbReference>
<comment type="caution">
    <text evidence="19">The sequence shown here is derived from an EMBL/GenBank/DDBJ whole genome shotgun (WGS) entry which is preliminary data.</text>
</comment>
<evidence type="ECO:0000256" key="9">
    <source>
        <dbReference type="ARBA" id="ARBA00038899"/>
    </source>
</evidence>
<dbReference type="Proteomes" id="UP001347796">
    <property type="component" value="Unassembled WGS sequence"/>
</dbReference>
<evidence type="ECO:0000256" key="11">
    <source>
        <dbReference type="ARBA" id="ARBA00041450"/>
    </source>
</evidence>
<accession>A0AAN8JHB0</accession>
<evidence type="ECO:0000256" key="7">
    <source>
        <dbReference type="ARBA" id="ARBA00023242"/>
    </source>
</evidence>
<comment type="similarity">
    <text evidence="8">Belongs to the Nudix hydrolase family. NUDT16 subfamily.</text>
</comment>
<dbReference type="GO" id="GO:0140933">
    <property type="term" value="F:5'-(N(7)-methylguanosine 5'-triphospho)-[mRNA] hydrolase activity"/>
    <property type="evidence" value="ECO:0007669"/>
    <property type="project" value="UniProtKB-EC"/>
</dbReference>
<evidence type="ECO:0000256" key="3">
    <source>
        <dbReference type="ARBA" id="ARBA00004642"/>
    </source>
</evidence>
<evidence type="ECO:0000313" key="20">
    <source>
        <dbReference type="Proteomes" id="UP001347796"/>
    </source>
</evidence>
<dbReference type="EMBL" id="JAZGQO010000010">
    <property type="protein sequence ID" value="KAK6176334.1"/>
    <property type="molecule type" value="Genomic_DNA"/>
</dbReference>
<evidence type="ECO:0000256" key="10">
    <source>
        <dbReference type="ARBA" id="ARBA00039871"/>
    </source>
</evidence>
<dbReference type="EC" id="3.6.1.64" evidence="9"/>
<dbReference type="GO" id="GO:0016077">
    <property type="term" value="P:sno(s)RNA catabolic process"/>
    <property type="evidence" value="ECO:0007669"/>
    <property type="project" value="TreeGrafter"/>
</dbReference>
<dbReference type="PANTHER" id="PTHR31699:SF1">
    <property type="entry name" value="U8 SNORNA-DECAPPING ENZYME"/>
    <property type="match status" value="1"/>
</dbReference>
<evidence type="ECO:0000256" key="6">
    <source>
        <dbReference type="ARBA" id="ARBA00023080"/>
    </source>
</evidence>
<evidence type="ECO:0000256" key="4">
    <source>
        <dbReference type="ARBA" id="ARBA00022801"/>
    </source>
</evidence>
<evidence type="ECO:0000256" key="12">
    <source>
        <dbReference type="ARBA" id="ARBA00041656"/>
    </source>
</evidence>
<dbReference type="GO" id="GO:1990174">
    <property type="term" value="F:phosphodiesterase decapping endonuclease activity"/>
    <property type="evidence" value="ECO:0007669"/>
    <property type="project" value="TreeGrafter"/>
</dbReference>
<comment type="catalytic activity">
    <reaction evidence="16">
        <text>IDP + H2O = IMP + phosphate + H(+)</text>
        <dbReference type="Rhea" id="RHEA:35207"/>
        <dbReference type="ChEBI" id="CHEBI:15377"/>
        <dbReference type="ChEBI" id="CHEBI:15378"/>
        <dbReference type="ChEBI" id="CHEBI:43474"/>
        <dbReference type="ChEBI" id="CHEBI:58053"/>
        <dbReference type="ChEBI" id="CHEBI:58280"/>
        <dbReference type="EC" id="3.6.1.64"/>
    </reaction>
    <physiologicalReaction direction="left-to-right" evidence="16">
        <dbReference type="Rhea" id="RHEA:35208"/>
    </physiologicalReaction>
</comment>
<evidence type="ECO:0000256" key="2">
    <source>
        <dbReference type="ARBA" id="ARBA00004604"/>
    </source>
</evidence>
<name>A0AAN8JHB0_PATCE</name>
<dbReference type="Pfam" id="PF22327">
    <property type="entry name" value="Nudt16-like"/>
    <property type="match status" value="1"/>
</dbReference>
<feature type="domain" description="Nudix hydrolase" evidence="18">
    <location>
        <begin position="42"/>
        <end position="181"/>
    </location>
</feature>
<evidence type="ECO:0000256" key="17">
    <source>
        <dbReference type="ARBA" id="ARBA00048945"/>
    </source>
</evidence>
<evidence type="ECO:0000256" key="16">
    <source>
        <dbReference type="ARBA" id="ARBA00047875"/>
    </source>
</evidence>
<dbReference type="PROSITE" id="PS00893">
    <property type="entry name" value="NUDIX_BOX"/>
    <property type="match status" value="1"/>
</dbReference>
<evidence type="ECO:0000256" key="8">
    <source>
        <dbReference type="ARBA" id="ARBA00038173"/>
    </source>
</evidence>
<keyword evidence="6" id="KW-0546">Nucleotide metabolism</keyword>